<feature type="compositionally biased region" description="Low complexity" evidence="1">
    <location>
        <begin position="117"/>
        <end position="142"/>
    </location>
</feature>
<reference evidence="2 3" key="1">
    <citation type="submission" date="2016-10" db="EMBL/GenBank/DDBJ databases">
        <authorList>
            <person name="de Groot N.N."/>
        </authorList>
    </citation>
    <scope>NUCLEOTIDE SEQUENCE [LARGE SCALE GENOMIC DNA]</scope>
    <source>
        <strain evidence="2 3">DSM 25927</strain>
    </source>
</reference>
<dbReference type="Proteomes" id="UP000199233">
    <property type="component" value="Unassembled WGS sequence"/>
</dbReference>
<dbReference type="OrthoDB" id="8482253at2"/>
<evidence type="ECO:0000313" key="3">
    <source>
        <dbReference type="Proteomes" id="UP000199233"/>
    </source>
</evidence>
<organism evidence="2 3">
    <name type="scientific">Solimonas aquatica</name>
    <dbReference type="NCBI Taxonomy" id="489703"/>
    <lineage>
        <taxon>Bacteria</taxon>
        <taxon>Pseudomonadati</taxon>
        <taxon>Pseudomonadota</taxon>
        <taxon>Gammaproteobacteria</taxon>
        <taxon>Nevskiales</taxon>
        <taxon>Nevskiaceae</taxon>
        <taxon>Solimonas</taxon>
    </lineage>
</organism>
<name>A0A1H9E2W9_9GAMM</name>
<evidence type="ECO:0000313" key="2">
    <source>
        <dbReference type="EMBL" id="SEQ20096.1"/>
    </source>
</evidence>
<protein>
    <submittedName>
        <fullName evidence="2">Uncharacterized protein</fullName>
    </submittedName>
</protein>
<feature type="region of interest" description="Disordered" evidence="1">
    <location>
        <begin position="114"/>
        <end position="142"/>
    </location>
</feature>
<keyword evidence="3" id="KW-1185">Reference proteome</keyword>
<proteinExistence type="predicted"/>
<sequence length="513" mass="55701">MLSFRDLYTACQSQKLVFFSGVDGDTPSPAQCETTYEVRMVEDARNLTIQKSYRVSCMTRVRVPGSGTQHLNPNSGDGFKNYPLMLSIASAIKNLDAGQFKLLDYSPKTVNTGIQLSSGENSGSSSSFSQQRSVGSSTSSTNSYGVEMSLGVMMGEPMGSAGGNFSHSNTREASSSLASGFESNKSSASSSGAAMSIKDWGGYASSDPASLAMTWIFGQEYPWNGIRDRYTRDTTGDKVRIELPDFVAKRLFDTSDTNAAQPIPYPPSELSLFGIDFTTKVEWLVPLSSCVETSGLLIEHGLGYTRGSHYRSNGIYTVAEMDSTPSLLSLDSPSLDLILLGLDPITLSDPEGTAVIGFFRKQFLVPPSPGAVARIVSNANNLYVTATGFSEPMRATVSGTTRASLKIQFKIVDPYQPFNLNLKHWKNSGSGCRLDFKFNDDEDTVVTVYVDAREGEGGTDNTLQIQLRNNQYDSIDYHDYLRLGMNEIVMTISPIGDSADPAAYEIRALSITD</sequence>
<evidence type="ECO:0000256" key="1">
    <source>
        <dbReference type="SAM" id="MobiDB-lite"/>
    </source>
</evidence>
<dbReference type="AlphaFoldDB" id="A0A1H9E2W9"/>
<dbReference type="RefSeq" id="WP_143068875.1">
    <property type="nucleotide sequence ID" value="NZ_FOFS01000004.1"/>
</dbReference>
<dbReference type="EMBL" id="FOFS01000004">
    <property type="protein sequence ID" value="SEQ20096.1"/>
    <property type="molecule type" value="Genomic_DNA"/>
</dbReference>
<accession>A0A1H9E2W9</accession>
<gene>
    <name evidence="2" type="ORF">SAMN04488038_104265</name>
</gene>